<keyword evidence="2" id="KW-1185">Reference proteome</keyword>
<name>A0ABV9ASM0_9ACTN</name>
<comment type="caution">
    <text evidence="1">The sequence shown here is derived from an EMBL/GenBank/DDBJ whole genome shotgun (WGS) entry which is preliminary data.</text>
</comment>
<dbReference type="EMBL" id="JBHSFK010000013">
    <property type="protein sequence ID" value="MFC4502141.1"/>
    <property type="molecule type" value="Genomic_DNA"/>
</dbReference>
<protein>
    <submittedName>
        <fullName evidence="1">Uncharacterized protein</fullName>
    </submittedName>
</protein>
<evidence type="ECO:0000313" key="2">
    <source>
        <dbReference type="Proteomes" id="UP001595839"/>
    </source>
</evidence>
<dbReference type="RefSeq" id="WP_381174669.1">
    <property type="nucleotide sequence ID" value="NZ_JBHSFK010000013.1"/>
</dbReference>
<sequence>MIQQVEAHLPGLGRCEVFEVEYKGDVVRVVLDADWRGVWLVQRSRLERFVPADDPGLAELLLRCGFLL</sequence>
<reference evidence="2" key="1">
    <citation type="journal article" date="2019" name="Int. J. Syst. Evol. Microbiol.">
        <title>The Global Catalogue of Microorganisms (GCM) 10K type strain sequencing project: providing services to taxonomists for standard genome sequencing and annotation.</title>
        <authorList>
            <consortium name="The Broad Institute Genomics Platform"/>
            <consortium name="The Broad Institute Genome Sequencing Center for Infectious Disease"/>
            <person name="Wu L."/>
            <person name="Ma J."/>
        </authorList>
    </citation>
    <scope>NUCLEOTIDE SEQUENCE [LARGE SCALE GENOMIC DNA]</scope>
    <source>
        <strain evidence="2">CGMCC 4.7177</strain>
    </source>
</reference>
<dbReference type="Proteomes" id="UP001595839">
    <property type="component" value="Unassembled WGS sequence"/>
</dbReference>
<proteinExistence type="predicted"/>
<accession>A0ABV9ASM0</accession>
<organism evidence="1 2">
    <name type="scientific">Streptomyces vulcanius</name>
    <dbReference type="NCBI Taxonomy" id="1441876"/>
    <lineage>
        <taxon>Bacteria</taxon>
        <taxon>Bacillati</taxon>
        <taxon>Actinomycetota</taxon>
        <taxon>Actinomycetes</taxon>
        <taxon>Kitasatosporales</taxon>
        <taxon>Streptomycetaceae</taxon>
        <taxon>Streptomyces</taxon>
    </lineage>
</organism>
<evidence type="ECO:0000313" key="1">
    <source>
        <dbReference type="EMBL" id="MFC4502141.1"/>
    </source>
</evidence>
<gene>
    <name evidence="1" type="ORF">ACFPIH_21845</name>
</gene>